<feature type="transmembrane region" description="Helical" evidence="5">
    <location>
        <begin position="417"/>
        <end position="435"/>
    </location>
</feature>
<dbReference type="PANTHER" id="PTHR43179">
    <property type="entry name" value="RHAMNOSYLTRANSFERASE WBBL"/>
    <property type="match status" value="1"/>
</dbReference>
<feature type="transmembrane region" description="Helical" evidence="5">
    <location>
        <begin position="280"/>
        <end position="299"/>
    </location>
</feature>
<dbReference type="InterPro" id="IPR029044">
    <property type="entry name" value="Nucleotide-diphossugar_trans"/>
</dbReference>
<evidence type="ECO:0000313" key="8">
    <source>
        <dbReference type="EMBL" id="OGL79095.1"/>
    </source>
</evidence>
<feature type="transmembrane region" description="Helical" evidence="5">
    <location>
        <begin position="561"/>
        <end position="582"/>
    </location>
</feature>
<evidence type="ECO:0000259" key="6">
    <source>
        <dbReference type="Pfam" id="PF00535"/>
    </source>
</evidence>
<dbReference type="Pfam" id="PF04932">
    <property type="entry name" value="Wzy_C"/>
    <property type="match status" value="1"/>
</dbReference>
<dbReference type="CDD" id="cd04186">
    <property type="entry name" value="GT_2_like_c"/>
    <property type="match status" value="1"/>
</dbReference>
<dbReference type="Pfam" id="PF00535">
    <property type="entry name" value="Glycos_transf_2"/>
    <property type="match status" value="1"/>
</dbReference>
<evidence type="ECO:0000256" key="3">
    <source>
        <dbReference type="ARBA" id="ARBA00022989"/>
    </source>
</evidence>
<feature type="transmembrane region" description="Helical" evidence="5">
    <location>
        <begin position="537"/>
        <end position="555"/>
    </location>
</feature>
<accession>A0A1F7ULH5</accession>
<dbReference type="InterPro" id="IPR001173">
    <property type="entry name" value="Glyco_trans_2-like"/>
</dbReference>
<organism evidence="8 9">
    <name type="scientific">Candidatus Uhrbacteria bacterium RIFCSPHIGHO2_12_FULL_60_25</name>
    <dbReference type="NCBI Taxonomy" id="1802399"/>
    <lineage>
        <taxon>Bacteria</taxon>
        <taxon>Candidatus Uhriibacteriota</taxon>
    </lineage>
</organism>
<feature type="transmembrane region" description="Helical" evidence="5">
    <location>
        <begin position="352"/>
        <end position="368"/>
    </location>
</feature>
<dbReference type="PANTHER" id="PTHR43179:SF7">
    <property type="entry name" value="RHAMNOSYLTRANSFERASE WBBL"/>
    <property type="match status" value="1"/>
</dbReference>
<gene>
    <name evidence="8" type="ORF">A3E39_02515</name>
</gene>
<proteinExistence type="predicted"/>
<dbReference type="Proteomes" id="UP000176603">
    <property type="component" value="Unassembled WGS sequence"/>
</dbReference>
<feature type="transmembrane region" description="Helical" evidence="5">
    <location>
        <begin position="702"/>
        <end position="720"/>
    </location>
</feature>
<sequence length="778" mass="85632">MKDLRIIIVSWNVEQLLARCLRSLPGACSGLEWDCVVVDNASKDGSIAVATGIPNIHVIANQNNRGFAKACNQGLVGSDARYVLLLNPDTECPPGSLASLVREADVRPTCGIAGPRLVDGYGADQASVRRFPTVWDQAGIMLKLHHVVPALFRRYFANDWPIDRAASVDQVMGSCFLIRRDVVEQIGGLDERYFIWFEEVDYCKQAKEHGWDVCYVPTVRITHHGGQSFCQVFSVKKQRYFNDSLVKYFKKWQPGWRAALLAVLRPLSLALASASSLSPWAIWAGVVFLIEVVSLATIFHPKANSAATIFVALVVGLLAWKRPTLALAALLMELMIGSKGYLLQLGAWPDAISLRIVLFAVFMAGWALNVTQTKSWSRLTLLFRGRVEWLLLFIVVGYATLRGMALGNQYVAVDGNAWGFLLLIIPVLDIASRMSERLRRDVLPVLFVAPVWLAVKTIGLEYLFSHGFSTIADPVYLWVRRTGVGEVTYITGNAFRIFMQSYIFALPVLFFCASKYFATHEKGDSAGNREPGTGNRFLHRVTDLLAIAALVVLGISLSRSMWIGAAAGMVTLLMLVLSGLPVPRLSLGTSPVHEIFKGIGRLIVVGIFAALVIVATLAFPIPRVDVASLATLFGSRVSTEDAAAASRWKLLPVVLDKIMERPFLGSGFGATVTYQTSDPRIVSQTGGMYTTYALEWGWLEHWVKFGVFGFALMIVLVWRVGRRVARLAEPRWIVAAGVATVVGLAVTHVFTPYLNHPLGFGVLFVLEGLVQTSRCNLD</sequence>
<feature type="transmembrane region" description="Helical" evidence="5">
    <location>
        <begin position="497"/>
        <end position="517"/>
    </location>
</feature>
<protein>
    <submittedName>
        <fullName evidence="8">Uncharacterized protein</fullName>
    </submittedName>
</protein>
<evidence type="ECO:0000313" key="9">
    <source>
        <dbReference type="Proteomes" id="UP000176603"/>
    </source>
</evidence>
<reference evidence="8 9" key="1">
    <citation type="journal article" date="2016" name="Nat. Commun.">
        <title>Thousands of microbial genomes shed light on interconnected biogeochemical processes in an aquifer system.</title>
        <authorList>
            <person name="Anantharaman K."/>
            <person name="Brown C.T."/>
            <person name="Hug L.A."/>
            <person name="Sharon I."/>
            <person name="Castelle C.J."/>
            <person name="Probst A.J."/>
            <person name="Thomas B.C."/>
            <person name="Singh A."/>
            <person name="Wilkins M.J."/>
            <person name="Karaoz U."/>
            <person name="Brodie E.L."/>
            <person name="Williams K.H."/>
            <person name="Hubbard S.S."/>
            <person name="Banfield J.F."/>
        </authorList>
    </citation>
    <scope>NUCLEOTIDE SEQUENCE [LARGE SCALE GENOMIC DNA]</scope>
</reference>
<feature type="transmembrane region" description="Helical" evidence="5">
    <location>
        <begin position="602"/>
        <end position="621"/>
    </location>
</feature>
<dbReference type="GO" id="GO:0016020">
    <property type="term" value="C:membrane"/>
    <property type="evidence" value="ECO:0007669"/>
    <property type="project" value="UniProtKB-SubCell"/>
</dbReference>
<feature type="transmembrane region" description="Helical" evidence="5">
    <location>
        <begin position="732"/>
        <end position="754"/>
    </location>
</feature>
<comment type="caution">
    <text evidence="8">The sequence shown here is derived from an EMBL/GenBank/DDBJ whole genome shotgun (WGS) entry which is preliminary data.</text>
</comment>
<dbReference type="EMBL" id="MGEH01000018">
    <property type="protein sequence ID" value="OGL79095.1"/>
    <property type="molecule type" value="Genomic_DNA"/>
</dbReference>
<evidence type="ECO:0000256" key="1">
    <source>
        <dbReference type="ARBA" id="ARBA00004141"/>
    </source>
</evidence>
<evidence type="ECO:0000256" key="2">
    <source>
        <dbReference type="ARBA" id="ARBA00022692"/>
    </source>
</evidence>
<keyword evidence="2 5" id="KW-0812">Transmembrane</keyword>
<dbReference type="SUPFAM" id="SSF53448">
    <property type="entry name" value="Nucleotide-diphospho-sugar transferases"/>
    <property type="match status" value="1"/>
</dbReference>
<feature type="transmembrane region" description="Helical" evidence="5">
    <location>
        <begin position="306"/>
        <end position="332"/>
    </location>
</feature>
<dbReference type="AlphaFoldDB" id="A0A1F7ULH5"/>
<keyword evidence="4 5" id="KW-0472">Membrane</keyword>
<dbReference type="Gene3D" id="3.90.550.10">
    <property type="entry name" value="Spore Coat Polysaccharide Biosynthesis Protein SpsA, Chain A"/>
    <property type="match status" value="1"/>
</dbReference>
<keyword evidence="3 5" id="KW-1133">Transmembrane helix</keyword>
<feature type="domain" description="O-antigen ligase-related" evidence="7">
    <location>
        <begin position="545"/>
        <end position="713"/>
    </location>
</feature>
<comment type="subcellular location">
    <subcellularLocation>
        <location evidence="1">Membrane</location>
        <topology evidence="1">Multi-pass membrane protein</topology>
    </subcellularLocation>
</comment>
<feature type="domain" description="Glycosyltransferase 2-like" evidence="6">
    <location>
        <begin position="6"/>
        <end position="185"/>
    </location>
</feature>
<evidence type="ECO:0000256" key="5">
    <source>
        <dbReference type="SAM" id="Phobius"/>
    </source>
</evidence>
<name>A0A1F7ULH5_9BACT</name>
<evidence type="ECO:0000259" key="7">
    <source>
        <dbReference type="Pfam" id="PF04932"/>
    </source>
</evidence>
<dbReference type="STRING" id="1802399.A3E39_02515"/>
<feature type="transmembrane region" description="Helical" evidence="5">
    <location>
        <begin position="389"/>
        <end position="411"/>
    </location>
</feature>
<evidence type="ECO:0000256" key="4">
    <source>
        <dbReference type="ARBA" id="ARBA00023136"/>
    </source>
</evidence>
<feature type="transmembrane region" description="Helical" evidence="5">
    <location>
        <begin position="442"/>
        <end position="464"/>
    </location>
</feature>
<dbReference type="InterPro" id="IPR007016">
    <property type="entry name" value="O-antigen_ligase-rel_domated"/>
</dbReference>